<feature type="binding site" evidence="10">
    <location>
        <position position="49"/>
    </location>
    <ligand>
        <name>Zn(2+)</name>
        <dbReference type="ChEBI" id="CHEBI:29105"/>
    </ligand>
</feature>
<reference evidence="13 14" key="1">
    <citation type="journal article" date="2024" name="Ann. Entomol. Soc. Am.">
        <title>Genomic analyses of the southern and eastern yellowjacket wasps (Hymenoptera: Vespidae) reveal evolutionary signatures of social life.</title>
        <authorList>
            <person name="Catto M.A."/>
            <person name="Caine P.B."/>
            <person name="Orr S.E."/>
            <person name="Hunt B.G."/>
            <person name="Goodisman M.A.D."/>
        </authorList>
    </citation>
    <scope>NUCLEOTIDE SEQUENCE [LARGE SCALE GENOMIC DNA]</scope>
    <source>
        <strain evidence="13">233</strain>
        <tissue evidence="13">Head and thorax</tissue>
    </source>
</reference>
<name>A0ABD2B7P6_VESSQ</name>
<dbReference type="Pfam" id="PF07776">
    <property type="entry name" value="zf-AD"/>
    <property type="match status" value="1"/>
</dbReference>
<gene>
    <name evidence="13" type="ORF">V1478_006389</name>
</gene>
<feature type="domain" description="ZAD" evidence="12">
    <location>
        <begin position="2"/>
        <end position="76"/>
    </location>
</feature>
<dbReference type="PROSITE" id="PS00028">
    <property type="entry name" value="ZINC_FINGER_C2H2_1"/>
    <property type="match status" value="4"/>
</dbReference>
<dbReference type="PROSITE" id="PS50157">
    <property type="entry name" value="ZINC_FINGER_C2H2_2"/>
    <property type="match status" value="3"/>
</dbReference>
<evidence type="ECO:0000313" key="13">
    <source>
        <dbReference type="EMBL" id="KAL2728757.1"/>
    </source>
</evidence>
<evidence type="ECO:0000256" key="10">
    <source>
        <dbReference type="PROSITE-ProRule" id="PRU01263"/>
    </source>
</evidence>
<dbReference type="Gene3D" id="3.40.1800.20">
    <property type="match status" value="1"/>
</dbReference>
<dbReference type="GO" id="GO:0008270">
    <property type="term" value="F:zinc ion binding"/>
    <property type="evidence" value="ECO:0007669"/>
    <property type="project" value="UniProtKB-UniRule"/>
</dbReference>
<feature type="binding site" evidence="10">
    <location>
        <position position="4"/>
    </location>
    <ligand>
        <name>Zn(2+)</name>
        <dbReference type="ChEBI" id="CHEBI:29105"/>
    </ligand>
</feature>
<dbReference type="PANTHER" id="PTHR24388:SF54">
    <property type="entry name" value="PROTEIN ESCARGOT"/>
    <property type="match status" value="1"/>
</dbReference>
<comment type="subcellular location">
    <subcellularLocation>
        <location evidence="1">Nucleus</location>
    </subcellularLocation>
</comment>
<dbReference type="Proteomes" id="UP001607302">
    <property type="component" value="Unassembled WGS sequence"/>
</dbReference>
<dbReference type="Gene3D" id="3.30.160.60">
    <property type="entry name" value="Classic Zinc Finger"/>
    <property type="match status" value="3"/>
</dbReference>
<feature type="domain" description="C2H2-type" evidence="11">
    <location>
        <begin position="554"/>
        <end position="582"/>
    </location>
</feature>
<dbReference type="SUPFAM" id="SSF57716">
    <property type="entry name" value="Glucocorticoid receptor-like (DNA-binding domain)"/>
    <property type="match status" value="1"/>
</dbReference>
<feature type="binding site" evidence="10">
    <location>
        <position position="52"/>
    </location>
    <ligand>
        <name>Zn(2+)</name>
        <dbReference type="ChEBI" id="CHEBI:29105"/>
    </ligand>
</feature>
<evidence type="ECO:0000256" key="2">
    <source>
        <dbReference type="ARBA" id="ARBA00022723"/>
    </source>
</evidence>
<dbReference type="SMART" id="SM00868">
    <property type="entry name" value="zf-AD"/>
    <property type="match status" value="1"/>
</dbReference>
<dbReference type="PROSITE" id="PS51915">
    <property type="entry name" value="ZAD"/>
    <property type="match status" value="1"/>
</dbReference>
<protein>
    <submittedName>
        <fullName evidence="13">Zinc finger protein 567-like isoform X1</fullName>
    </submittedName>
</protein>
<dbReference type="InterPro" id="IPR036236">
    <property type="entry name" value="Znf_C2H2_sf"/>
</dbReference>
<evidence type="ECO:0000256" key="1">
    <source>
        <dbReference type="ARBA" id="ARBA00004123"/>
    </source>
</evidence>
<keyword evidence="14" id="KW-1185">Reference proteome</keyword>
<dbReference type="PANTHER" id="PTHR24388">
    <property type="entry name" value="ZINC FINGER PROTEIN"/>
    <property type="match status" value="1"/>
</dbReference>
<evidence type="ECO:0000256" key="7">
    <source>
        <dbReference type="ARBA" id="ARBA00023242"/>
    </source>
</evidence>
<dbReference type="InterPro" id="IPR012934">
    <property type="entry name" value="Znf_AD"/>
</dbReference>
<comment type="similarity">
    <text evidence="8">Belongs to the snail C2H2-type zinc-finger protein family.</text>
</comment>
<evidence type="ECO:0000313" key="14">
    <source>
        <dbReference type="Proteomes" id="UP001607302"/>
    </source>
</evidence>
<dbReference type="InterPro" id="IPR050527">
    <property type="entry name" value="Snail/Krueppel_Znf"/>
</dbReference>
<keyword evidence="4 9" id="KW-0863">Zinc-finger</keyword>
<feature type="domain" description="C2H2-type" evidence="11">
    <location>
        <begin position="361"/>
        <end position="390"/>
    </location>
</feature>
<dbReference type="GO" id="GO:0005634">
    <property type="term" value="C:nucleus"/>
    <property type="evidence" value="ECO:0007669"/>
    <property type="project" value="UniProtKB-SubCell"/>
</dbReference>
<keyword evidence="6" id="KW-0238">DNA-binding</keyword>
<evidence type="ECO:0000256" key="6">
    <source>
        <dbReference type="ARBA" id="ARBA00023125"/>
    </source>
</evidence>
<dbReference type="GO" id="GO:0003677">
    <property type="term" value="F:DNA binding"/>
    <property type="evidence" value="ECO:0007669"/>
    <property type="project" value="UniProtKB-KW"/>
</dbReference>
<evidence type="ECO:0000259" key="12">
    <source>
        <dbReference type="PROSITE" id="PS51915"/>
    </source>
</evidence>
<evidence type="ECO:0000256" key="4">
    <source>
        <dbReference type="ARBA" id="ARBA00022771"/>
    </source>
</evidence>
<evidence type="ECO:0000256" key="5">
    <source>
        <dbReference type="ARBA" id="ARBA00022833"/>
    </source>
</evidence>
<evidence type="ECO:0000256" key="8">
    <source>
        <dbReference type="ARBA" id="ARBA00037948"/>
    </source>
</evidence>
<dbReference type="AlphaFoldDB" id="A0ABD2B7P6"/>
<feature type="binding site" evidence="10">
    <location>
        <position position="7"/>
    </location>
    <ligand>
        <name>Zn(2+)</name>
        <dbReference type="ChEBI" id="CHEBI:29105"/>
    </ligand>
</feature>
<keyword evidence="7" id="KW-0539">Nucleus</keyword>
<dbReference type="SMART" id="SM00355">
    <property type="entry name" value="ZnF_C2H2"/>
    <property type="match status" value="6"/>
</dbReference>
<dbReference type="EMBL" id="JAUDFV010000132">
    <property type="protein sequence ID" value="KAL2728757.1"/>
    <property type="molecule type" value="Genomic_DNA"/>
</dbReference>
<keyword evidence="5 10" id="KW-0862">Zinc</keyword>
<evidence type="ECO:0000259" key="11">
    <source>
        <dbReference type="PROSITE" id="PS50157"/>
    </source>
</evidence>
<organism evidence="13 14">
    <name type="scientific">Vespula squamosa</name>
    <name type="common">Southern yellow jacket</name>
    <name type="synonym">Wasp</name>
    <dbReference type="NCBI Taxonomy" id="30214"/>
    <lineage>
        <taxon>Eukaryota</taxon>
        <taxon>Metazoa</taxon>
        <taxon>Ecdysozoa</taxon>
        <taxon>Arthropoda</taxon>
        <taxon>Hexapoda</taxon>
        <taxon>Insecta</taxon>
        <taxon>Pterygota</taxon>
        <taxon>Neoptera</taxon>
        <taxon>Endopterygota</taxon>
        <taxon>Hymenoptera</taxon>
        <taxon>Apocrita</taxon>
        <taxon>Aculeata</taxon>
        <taxon>Vespoidea</taxon>
        <taxon>Vespidae</taxon>
        <taxon>Vespinae</taxon>
        <taxon>Vespula</taxon>
    </lineage>
</organism>
<keyword evidence="3" id="KW-0677">Repeat</keyword>
<keyword evidence="2 10" id="KW-0479">Metal-binding</keyword>
<proteinExistence type="inferred from homology"/>
<sequence>MLLCRLCGINLQNGRLKNIFEDSTDLKQKIIDTLPINISPLDGGSKFVCISCHDKVILYHKFIQEVLKYERELDNEESNCFHEFTRNEKEQTDIFAKICNDTVCTCPNCNVDLMILLVSNPQNCDYSFQISLAIVGHTEKTYPTKEQNLQNFEKPVALNMKQDNVNPQNCIKLKANMNGESMDIKNINRKSTLTYNMIGKENSLNRTQKNGKRKFKKNITYEETSNSVKIPKLEVIYEPYPELVNCKDTNTLVKLESTYDNIVWFNCKDDYNSMTDKQHERIIDNKDIKTEDKDNIKSCPRIICDLCGARYLSQLKYEFHMERHKFDCMDKYVCTVCRKEASNENLLWDHYYYTHKNSQRFICLECNKLFSKYTRIKGHQKKHKHSGIQEINVDIGNNDLEIDNNTQKEFAVKIQGKTFTNCNLCGKLIFDLDPDAINDLVTCSSCEDSTLSLVVDGNEAKVISPRQYHCSKCPKHFVRKERLEFHEMRHNENMKEFICKKHWKHDKNILLPQVFTCPICMEDFPTYRMLKYHMIETHEISNQDPILIEQKPWYECEECHEKFKHQMSLKAHKERIHEGKFT</sequence>
<accession>A0ABD2B7P6</accession>
<evidence type="ECO:0000256" key="3">
    <source>
        <dbReference type="ARBA" id="ARBA00022737"/>
    </source>
</evidence>
<comment type="caution">
    <text evidence="13">The sequence shown here is derived from an EMBL/GenBank/DDBJ whole genome shotgun (WGS) entry which is preliminary data.</text>
</comment>
<dbReference type="InterPro" id="IPR013087">
    <property type="entry name" value="Znf_C2H2_type"/>
</dbReference>
<evidence type="ECO:0000256" key="9">
    <source>
        <dbReference type="PROSITE-ProRule" id="PRU00042"/>
    </source>
</evidence>
<feature type="domain" description="C2H2-type" evidence="11">
    <location>
        <begin position="468"/>
        <end position="495"/>
    </location>
</feature>
<dbReference type="SUPFAM" id="SSF57667">
    <property type="entry name" value="beta-beta-alpha zinc fingers"/>
    <property type="match status" value="1"/>
</dbReference>